<evidence type="ECO:0000313" key="4">
    <source>
        <dbReference type="EMBL" id="CAB4031373.1"/>
    </source>
</evidence>
<name>A0A7D9JJT5_PARCT</name>
<accession>A0A7D9JJT5</accession>
<reference evidence="4" key="1">
    <citation type="submission" date="2020-04" db="EMBL/GenBank/DDBJ databases">
        <authorList>
            <person name="Alioto T."/>
            <person name="Alioto T."/>
            <person name="Gomez Garrido J."/>
        </authorList>
    </citation>
    <scope>NUCLEOTIDE SEQUENCE</scope>
    <source>
        <strain evidence="4">A484AB</strain>
    </source>
</reference>
<keyword evidence="3" id="KW-0653">Protein transport</keyword>
<keyword evidence="5" id="KW-1185">Reference proteome</keyword>
<dbReference type="PANTHER" id="PTHR10997">
    <property type="entry name" value="IMPORTIN-7, 8, 11"/>
    <property type="match status" value="1"/>
</dbReference>
<comment type="subcellular location">
    <subcellularLocation>
        <location evidence="1">Cytoplasm</location>
    </subcellularLocation>
</comment>
<comment type="caution">
    <text evidence="4">The sequence shown here is derived from an EMBL/GenBank/DDBJ whole genome shotgun (WGS) entry which is preliminary data.</text>
</comment>
<dbReference type="AlphaFoldDB" id="A0A7D9JJT5"/>
<dbReference type="InterPro" id="IPR016024">
    <property type="entry name" value="ARM-type_fold"/>
</dbReference>
<dbReference type="InterPro" id="IPR013713">
    <property type="entry name" value="XPO2_central"/>
</dbReference>
<keyword evidence="2" id="KW-0963">Cytoplasm</keyword>
<sequence length="187" mass="21988">MHAIIVEVVFPIMCYTDEDQELWEDDPYEFIRFKYDVYEDFVSPVTAAQCLLRSATEKRKQVLDPVMNFCVQILNTPAETRDPRQKDGILHMIGTLSDILLKKKKYKDHMESMLVHHVFAETTSPLGYMRARACWVLNYFSRIQFKNEANLQRAVEEVRVCLLHDKELPVKVEAALALQFFIKRQDK</sequence>
<evidence type="ECO:0000256" key="2">
    <source>
        <dbReference type="ARBA" id="ARBA00022490"/>
    </source>
</evidence>
<protein>
    <submittedName>
        <fullName evidence="4">Importin-7-like</fullName>
    </submittedName>
</protein>
<evidence type="ECO:0000313" key="5">
    <source>
        <dbReference type="Proteomes" id="UP001152795"/>
    </source>
</evidence>
<dbReference type="GO" id="GO:0005635">
    <property type="term" value="C:nuclear envelope"/>
    <property type="evidence" value="ECO:0007669"/>
    <property type="project" value="TreeGrafter"/>
</dbReference>
<dbReference type="InterPro" id="IPR011989">
    <property type="entry name" value="ARM-like"/>
</dbReference>
<dbReference type="GO" id="GO:0005829">
    <property type="term" value="C:cytosol"/>
    <property type="evidence" value="ECO:0007669"/>
    <property type="project" value="TreeGrafter"/>
</dbReference>
<feature type="non-terminal residue" evidence="4">
    <location>
        <position position="1"/>
    </location>
</feature>
<keyword evidence="3" id="KW-0813">Transport</keyword>
<dbReference type="PANTHER" id="PTHR10997:SF18">
    <property type="entry name" value="D-IMPORTIN 7_RANBP7"/>
    <property type="match status" value="1"/>
</dbReference>
<dbReference type="EMBL" id="CACRXK020017576">
    <property type="protein sequence ID" value="CAB4031373.1"/>
    <property type="molecule type" value="Genomic_DNA"/>
</dbReference>
<dbReference type="SUPFAM" id="SSF48371">
    <property type="entry name" value="ARM repeat"/>
    <property type="match status" value="1"/>
</dbReference>
<dbReference type="GO" id="GO:0006606">
    <property type="term" value="P:protein import into nucleus"/>
    <property type="evidence" value="ECO:0007669"/>
    <property type="project" value="TreeGrafter"/>
</dbReference>
<dbReference type="Proteomes" id="UP001152795">
    <property type="component" value="Unassembled WGS sequence"/>
</dbReference>
<evidence type="ECO:0000256" key="3">
    <source>
        <dbReference type="ARBA" id="ARBA00022927"/>
    </source>
</evidence>
<gene>
    <name evidence="4" type="ORF">PACLA_8A019610</name>
</gene>
<dbReference type="Pfam" id="PF08506">
    <property type="entry name" value="Cse1"/>
    <property type="match status" value="1"/>
</dbReference>
<evidence type="ECO:0000256" key="1">
    <source>
        <dbReference type="ARBA" id="ARBA00004496"/>
    </source>
</evidence>
<dbReference type="Gene3D" id="1.25.10.10">
    <property type="entry name" value="Leucine-rich Repeat Variant"/>
    <property type="match status" value="1"/>
</dbReference>
<proteinExistence type="predicted"/>
<dbReference type="OrthoDB" id="760868at2759"/>
<organism evidence="4 5">
    <name type="scientific">Paramuricea clavata</name>
    <name type="common">Red gorgonian</name>
    <name type="synonym">Violescent sea-whip</name>
    <dbReference type="NCBI Taxonomy" id="317549"/>
    <lineage>
        <taxon>Eukaryota</taxon>
        <taxon>Metazoa</taxon>
        <taxon>Cnidaria</taxon>
        <taxon>Anthozoa</taxon>
        <taxon>Octocorallia</taxon>
        <taxon>Malacalcyonacea</taxon>
        <taxon>Plexauridae</taxon>
        <taxon>Paramuricea</taxon>
    </lineage>
</organism>